<comment type="function">
    <text evidence="3">Required for maturation of 30S ribosomal subunits.</text>
</comment>
<dbReference type="InterPro" id="IPR028989">
    <property type="entry name" value="RimP_N"/>
</dbReference>
<dbReference type="CDD" id="cd01734">
    <property type="entry name" value="YlxS_C"/>
    <property type="match status" value="1"/>
</dbReference>
<dbReference type="PANTHER" id="PTHR33867:SF1">
    <property type="entry name" value="RIBOSOME MATURATION FACTOR RIMP"/>
    <property type="match status" value="1"/>
</dbReference>
<evidence type="ECO:0000256" key="2">
    <source>
        <dbReference type="ARBA" id="ARBA00022517"/>
    </source>
</evidence>
<comment type="caution">
    <text evidence="6">The sequence shown here is derived from an EMBL/GenBank/DDBJ whole genome shotgun (WGS) entry which is preliminary data.</text>
</comment>
<dbReference type="InterPro" id="IPR003728">
    <property type="entry name" value="Ribosome_maturation_RimP"/>
</dbReference>
<keyword evidence="1 3" id="KW-0963">Cytoplasm</keyword>
<evidence type="ECO:0000313" key="6">
    <source>
        <dbReference type="EMBL" id="PMD05741.1"/>
    </source>
</evidence>
<evidence type="ECO:0000313" key="7">
    <source>
        <dbReference type="Proteomes" id="UP000235598"/>
    </source>
</evidence>
<dbReference type="AlphaFoldDB" id="A0A2N6VNL3"/>
<gene>
    <name evidence="3" type="primary">rimP</name>
    <name evidence="6" type="ORF">CJ199_07000</name>
</gene>
<dbReference type="GO" id="GO:0000028">
    <property type="term" value="P:ribosomal small subunit assembly"/>
    <property type="evidence" value="ECO:0007669"/>
    <property type="project" value="TreeGrafter"/>
</dbReference>
<evidence type="ECO:0000259" key="5">
    <source>
        <dbReference type="Pfam" id="PF17384"/>
    </source>
</evidence>
<dbReference type="Pfam" id="PF17384">
    <property type="entry name" value="DUF150_C"/>
    <property type="match status" value="1"/>
</dbReference>
<dbReference type="Pfam" id="PF02576">
    <property type="entry name" value="RimP_N"/>
    <property type="match status" value="1"/>
</dbReference>
<feature type="domain" description="Ribosome maturation factor RimP N-terminal" evidence="4">
    <location>
        <begin position="12"/>
        <end position="87"/>
    </location>
</feature>
<name>A0A2N6VNL3_9MICO</name>
<proteinExistence type="inferred from homology"/>
<comment type="subcellular location">
    <subcellularLocation>
        <location evidence="3">Cytoplasm</location>
    </subcellularLocation>
</comment>
<dbReference type="GO" id="GO:0006412">
    <property type="term" value="P:translation"/>
    <property type="evidence" value="ECO:0007669"/>
    <property type="project" value="TreeGrafter"/>
</dbReference>
<sequence>MKNEAQQVTDLIRTPLSQEGLIVEDVKAHAAGQYRKVTVVIDLDTDTSDPVSLDTIAQATKIVSELIDDVELFNDKPYDLEVTSPGATRELTEKRHFLRNRGRNLDVRTNGPAYTGELVDVTDQGITLVDSKKVDYVIPFSDITKAKVVLRFR</sequence>
<dbReference type="HAMAP" id="MF_01077">
    <property type="entry name" value="RimP"/>
    <property type="match status" value="1"/>
</dbReference>
<dbReference type="PANTHER" id="PTHR33867">
    <property type="entry name" value="RIBOSOME MATURATION FACTOR RIMP"/>
    <property type="match status" value="1"/>
</dbReference>
<dbReference type="EMBL" id="PNHK01000002">
    <property type="protein sequence ID" value="PMD05741.1"/>
    <property type="molecule type" value="Genomic_DNA"/>
</dbReference>
<dbReference type="OrthoDB" id="9805006at2"/>
<dbReference type="InterPro" id="IPR036847">
    <property type="entry name" value="RimP_C_sf"/>
</dbReference>
<dbReference type="Gene3D" id="3.30.300.70">
    <property type="entry name" value="RimP-like superfamily, N-terminal"/>
    <property type="match status" value="1"/>
</dbReference>
<comment type="similarity">
    <text evidence="3">Belongs to the RimP family.</text>
</comment>
<protein>
    <recommendedName>
        <fullName evidence="3">Ribosome maturation factor RimP</fullName>
    </recommendedName>
</protein>
<keyword evidence="2 3" id="KW-0690">Ribosome biogenesis</keyword>
<organism evidence="6 7">
    <name type="scientific">Brevibacterium paucivorans</name>
    <dbReference type="NCBI Taxonomy" id="170994"/>
    <lineage>
        <taxon>Bacteria</taxon>
        <taxon>Bacillati</taxon>
        <taxon>Actinomycetota</taxon>
        <taxon>Actinomycetes</taxon>
        <taxon>Micrococcales</taxon>
        <taxon>Brevibacteriaceae</taxon>
        <taxon>Brevibacterium</taxon>
    </lineage>
</organism>
<dbReference type="InterPro" id="IPR035956">
    <property type="entry name" value="RimP_N_sf"/>
</dbReference>
<dbReference type="InterPro" id="IPR028998">
    <property type="entry name" value="RimP_C"/>
</dbReference>
<evidence type="ECO:0000259" key="4">
    <source>
        <dbReference type="Pfam" id="PF02576"/>
    </source>
</evidence>
<feature type="domain" description="Ribosome maturation factor RimP C-terminal" evidence="5">
    <location>
        <begin position="91"/>
        <end position="152"/>
    </location>
</feature>
<dbReference type="SUPFAM" id="SSF75420">
    <property type="entry name" value="YhbC-like, N-terminal domain"/>
    <property type="match status" value="1"/>
</dbReference>
<dbReference type="SUPFAM" id="SSF74942">
    <property type="entry name" value="YhbC-like, C-terminal domain"/>
    <property type="match status" value="1"/>
</dbReference>
<dbReference type="RefSeq" id="WP_102238759.1">
    <property type="nucleotide sequence ID" value="NZ_PNHK01000002.1"/>
</dbReference>
<reference evidence="6 7" key="1">
    <citation type="submission" date="2017-09" db="EMBL/GenBank/DDBJ databases">
        <title>Bacterial strain isolated from the female urinary microbiota.</title>
        <authorList>
            <person name="Thomas-White K."/>
            <person name="Kumar N."/>
            <person name="Forster S."/>
            <person name="Putonti C."/>
            <person name="Lawley T."/>
            <person name="Wolfe A.J."/>
        </authorList>
    </citation>
    <scope>NUCLEOTIDE SEQUENCE [LARGE SCALE GENOMIC DNA]</scope>
    <source>
        <strain evidence="6 7">UMB1301</strain>
    </source>
</reference>
<accession>A0A2N6VNL3</accession>
<evidence type="ECO:0000256" key="1">
    <source>
        <dbReference type="ARBA" id="ARBA00022490"/>
    </source>
</evidence>
<dbReference type="GO" id="GO:0005829">
    <property type="term" value="C:cytosol"/>
    <property type="evidence" value="ECO:0007669"/>
    <property type="project" value="TreeGrafter"/>
</dbReference>
<dbReference type="Proteomes" id="UP000235598">
    <property type="component" value="Unassembled WGS sequence"/>
</dbReference>
<evidence type="ECO:0000256" key="3">
    <source>
        <dbReference type="HAMAP-Rule" id="MF_01077"/>
    </source>
</evidence>